<comment type="subcellular location">
    <subcellularLocation>
        <location evidence="1">Membrane</location>
        <topology evidence="1">Multi-pass membrane protein</topology>
    </subcellularLocation>
</comment>
<keyword evidence="5" id="KW-1133">Transmembrane helix</keyword>
<dbReference type="GO" id="GO:0016020">
    <property type="term" value="C:membrane"/>
    <property type="evidence" value="ECO:0007669"/>
    <property type="project" value="UniProtKB-SubCell"/>
</dbReference>
<dbReference type="GO" id="GO:0036038">
    <property type="term" value="C:MKS complex"/>
    <property type="evidence" value="ECO:0007669"/>
    <property type="project" value="TreeGrafter"/>
</dbReference>
<dbReference type="PANTHER" id="PTHR34341:SF1">
    <property type="entry name" value="TRANSMEMBRANE PROTEIN 107"/>
    <property type="match status" value="1"/>
</dbReference>
<accession>A0A8J1TS76</accession>
<dbReference type="GO" id="GO:1905515">
    <property type="term" value="P:non-motile cilium assembly"/>
    <property type="evidence" value="ECO:0007669"/>
    <property type="project" value="TreeGrafter"/>
</dbReference>
<dbReference type="Pfam" id="PF14995">
    <property type="entry name" value="TMEM107"/>
    <property type="match status" value="1"/>
</dbReference>
<comment type="caution">
    <text evidence="7">The sequence shown here is derived from an EMBL/GenBank/DDBJ whole genome shotgun (WGS) entry which is preliminary data.</text>
</comment>
<evidence type="ECO:0000256" key="3">
    <source>
        <dbReference type="ARBA" id="ARBA00022692"/>
    </source>
</evidence>
<keyword evidence="4" id="KW-0970">Cilium biogenesis/degradation</keyword>
<evidence type="ECO:0000313" key="7">
    <source>
        <dbReference type="EMBL" id="CAH1776241.1"/>
    </source>
</evidence>
<dbReference type="AlphaFoldDB" id="A0A8J1TS76"/>
<dbReference type="GO" id="GO:1904491">
    <property type="term" value="P:protein localization to ciliary transition zone"/>
    <property type="evidence" value="ECO:0007669"/>
    <property type="project" value="TreeGrafter"/>
</dbReference>
<keyword evidence="3" id="KW-0812">Transmembrane</keyword>
<sequence length="138" mass="15266">MGVSGLVPARFLTLTAHLILVIVILWSREENVKSCLPLTYTQDEYTFKDNQLIIGLSVALGLFVLELVGFFGGFSTFMPSQAMISTAAHASGAVAMSFFIFDLWECDTYWWIFGFCSAFPALTEIIVLLGVLVFHKGL</sequence>
<proteinExistence type="predicted"/>
<evidence type="ECO:0000256" key="4">
    <source>
        <dbReference type="ARBA" id="ARBA00022794"/>
    </source>
</evidence>
<evidence type="ECO:0000256" key="5">
    <source>
        <dbReference type="ARBA" id="ARBA00022989"/>
    </source>
</evidence>
<organism evidence="7 8">
    <name type="scientific">Owenia fusiformis</name>
    <name type="common">Polychaete worm</name>
    <dbReference type="NCBI Taxonomy" id="6347"/>
    <lineage>
        <taxon>Eukaryota</taxon>
        <taxon>Metazoa</taxon>
        <taxon>Spiralia</taxon>
        <taxon>Lophotrochozoa</taxon>
        <taxon>Annelida</taxon>
        <taxon>Polychaeta</taxon>
        <taxon>Sedentaria</taxon>
        <taxon>Canalipalpata</taxon>
        <taxon>Sabellida</taxon>
        <taxon>Oweniida</taxon>
        <taxon>Oweniidae</taxon>
        <taxon>Owenia</taxon>
    </lineage>
</organism>
<evidence type="ECO:0000313" key="8">
    <source>
        <dbReference type="Proteomes" id="UP000749559"/>
    </source>
</evidence>
<dbReference type="PANTHER" id="PTHR34341">
    <property type="entry name" value="TRANSMEMBRANE PROTEIN 107"/>
    <property type="match status" value="1"/>
</dbReference>
<evidence type="ECO:0000256" key="2">
    <source>
        <dbReference type="ARBA" id="ARBA00015652"/>
    </source>
</evidence>
<dbReference type="EMBL" id="CAIIXF020000001">
    <property type="protein sequence ID" value="CAH1776241.1"/>
    <property type="molecule type" value="Genomic_DNA"/>
</dbReference>
<evidence type="ECO:0000256" key="1">
    <source>
        <dbReference type="ARBA" id="ARBA00004141"/>
    </source>
</evidence>
<name>A0A8J1TS76_OWEFU</name>
<keyword evidence="6" id="KW-0472">Membrane</keyword>
<protein>
    <recommendedName>
        <fullName evidence="2">Transmembrane protein 107</fullName>
    </recommendedName>
</protein>
<keyword evidence="8" id="KW-1185">Reference proteome</keyword>
<dbReference type="Proteomes" id="UP000749559">
    <property type="component" value="Unassembled WGS sequence"/>
</dbReference>
<gene>
    <name evidence="7" type="ORF">OFUS_LOCUS3435</name>
</gene>
<evidence type="ECO:0000256" key="6">
    <source>
        <dbReference type="ARBA" id="ARBA00023136"/>
    </source>
</evidence>
<dbReference type="OrthoDB" id="2114471at2759"/>
<reference evidence="7" key="1">
    <citation type="submission" date="2022-03" db="EMBL/GenBank/DDBJ databases">
        <authorList>
            <person name="Martin C."/>
        </authorList>
    </citation>
    <scope>NUCLEOTIDE SEQUENCE</scope>
</reference>
<dbReference type="InterPro" id="IPR029248">
    <property type="entry name" value="TMEM107"/>
</dbReference>